<proteinExistence type="predicted"/>
<dbReference type="Proteomes" id="UP000887579">
    <property type="component" value="Unplaced"/>
</dbReference>
<accession>A0AC34G7W0</accession>
<name>A0AC34G7W0_9BILA</name>
<protein>
    <submittedName>
        <fullName evidence="2">Guanylate cyclase</fullName>
    </submittedName>
</protein>
<organism evidence="1 2">
    <name type="scientific">Panagrolaimus sp. ES5</name>
    <dbReference type="NCBI Taxonomy" id="591445"/>
    <lineage>
        <taxon>Eukaryota</taxon>
        <taxon>Metazoa</taxon>
        <taxon>Ecdysozoa</taxon>
        <taxon>Nematoda</taxon>
        <taxon>Chromadorea</taxon>
        <taxon>Rhabditida</taxon>
        <taxon>Tylenchina</taxon>
        <taxon>Panagrolaimomorpha</taxon>
        <taxon>Panagrolaimoidea</taxon>
        <taxon>Panagrolaimidae</taxon>
        <taxon>Panagrolaimus</taxon>
    </lineage>
</organism>
<reference evidence="2" key="1">
    <citation type="submission" date="2022-11" db="UniProtKB">
        <authorList>
            <consortium name="WormBaseParasite"/>
        </authorList>
    </citation>
    <scope>IDENTIFICATION</scope>
</reference>
<dbReference type="WBParaSite" id="ES5_v2.g25667.t1">
    <property type="protein sequence ID" value="ES5_v2.g25667.t1"/>
    <property type="gene ID" value="ES5_v2.g25667"/>
</dbReference>
<sequence length="228" mass="25830">MDSFFMIALIRDIAEGISFIHDSSHLRYHGEISSRTCLIDERWQVKISLYGMHAFNEKKDTETLLWCAPKIIRSDGEIYGSSAADIYSFAMTTSEIVTQKPVLNLGESELDPEEIIYRVKKVNKNEFRPPLLTGDSASEVNPSLLHLIRDCWSEEPSDRPNIKTVQNLLKTMHTGKAKNLMDHVFHSDAYLVVSGIPIRNGNQHAADIAQMSMGFLKAIKKFKIPHVI</sequence>
<evidence type="ECO:0000313" key="2">
    <source>
        <dbReference type="WBParaSite" id="ES5_v2.g25667.t1"/>
    </source>
</evidence>
<evidence type="ECO:0000313" key="1">
    <source>
        <dbReference type="Proteomes" id="UP000887579"/>
    </source>
</evidence>